<dbReference type="GO" id="GO:0005096">
    <property type="term" value="F:GTPase activator activity"/>
    <property type="evidence" value="ECO:0007669"/>
    <property type="project" value="UniProtKB-KW"/>
</dbReference>
<dbReference type="AlphaFoldDB" id="A0ABD0LRU8"/>
<name>A0ABD0LRU8_9CAEN</name>
<sequence length="131" mass="14212">MSLRTTAGKQSSATPLMGNRAEKSEVLNEDQQGNEKRVEVVRQVSHNLIKKITALLEAAPGSDVEKRLKKLPETGLSHALIEAASLLGDDTLLGTTCQMCGECESAIAKEELQCELDIEREVLAPLQQIAE</sequence>
<gene>
    <name evidence="4" type="ORF">BaRGS_00006757</name>
</gene>
<dbReference type="PANTHER" id="PTHR14130:SF14">
    <property type="entry name" value="RHO GTPASE-ACTIVATING PROTEIN 92B"/>
    <property type="match status" value="1"/>
</dbReference>
<comment type="caution">
    <text evidence="4">The sequence shown here is derived from an EMBL/GenBank/DDBJ whole genome shotgun (WGS) entry which is preliminary data.</text>
</comment>
<dbReference type="EMBL" id="JACVVK020000028">
    <property type="protein sequence ID" value="KAK7502005.1"/>
    <property type="molecule type" value="Genomic_DNA"/>
</dbReference>
<dbReference type="InterPro" id="IPR004148">
    <property type="entry name" value="BAR_dom"/>
</dbReference>
<evidence type="ECO:0000256" key="1">
    <source>
        <dbReference type="ARBA" id="ARBA00022468"/>
    </source>
</evidence>
<feature type="compositionally biased region" description="Polar residues" evidence="2">
    <location>
        <begin position="1"/>
        <end position="14"/>
    </location>
</feature>
<proteinExistence type="predicted"/>
<feature type="region of interest" description="Disordered" evidence="2">
    <location>
        <begin position="1"/>
        <end position="37"/>
    </location>
</feature>
<protein>
    <recommendedName>
        <fullName evidence="3">BAR domain-containing protein</fullName>
    </recommendedName>
</protein>
<organism evidence="4 5">
    <name type="scientific">Batillaria attramentaria</name>
    <dbReference type="NCBI Taxonomy" id="370345"/>
    <lineage>
        <taxon>Eukaryota</taxon>
        <taxon>Metazoa</taxon>
        <taxon>Spiralia</taxon>
        <taxon>Lophotrochozoa</taxon>
        <taxon>Mollusca</taxon>
        <taxon>Gastropoda</taxon>
        <taxon>Caenogastropoda</taxon>
        <taxon>Sorbeoconcha</taxon>
        <taxon>Cerithioidea</taxon>
        <taxon>Batillariidae</taxon>
        <taxon>Batillaria</taxon>
    </lineage>
</organism>
<reference evidence="4 5" key="1">
    <citation type="journal article" date="2023" name="Sci. Data">
        <title>Genome assembly of the Korean intertidal mud-creeper Batillaria attramentaria.</title>
        <authorList>
            <person name="Patra A.K."/>
            <person name="Ho P.T."/>
            <person name="Jun S."/>
            <person name="Lee S.J."/>
            <person name="Kim Y."/>
            <person name="Won Y.J."/>
        </authorList>
    </citation>
    <scope>NUCLEOTIDE SEQUENCE [LARGE SCALE GENOMIC DNA]</scope>
    <source>
        <strain evidence="4">Wonlab-2016</strain>
    </source>
</reference>
<dbReference type="Gene3D" id="1.20.1270.60">
    <property type="entry name" value="Arfaptin homology (AH) domain/BAR domain"/>
    <property type="match status" value="1"/>
</dbReference>
<dbReference type="PANTHER" id="PTHR14130">
    <property type="entry name" value="3BP-1 RELATED RHOGAP"/>
    <property type="match status" value="1"/>
</dbReference>
<dbReference type="SUPFAM" id="SSF103657">
    <property type="entry name" value="BAR/IMD domain-like"/>
    <property type="match status" value="1"/>
</dbReference>
<dbReference type="InterPro" id="IPR027267">
    <property type="entry name" value="AH/BAR_dom_sf"/>
</dbReference>
<keyword evidence="5" id="KW-1185">Reference proteome</keyword>
<dbReference type="InterPro" id="IPR047165">
    <property type="entry name" value="RHG17/44/SH3BP1-like"/>
</dbReference>
<feature type="domain" description="BAR" evidence="3">
    <location>
        <begin position="19"/>
        <end position="130"/>
    </location>
</feature>
<accession>A0ABD0LRU8</accession>
<evidence type="ECO:0000256" key="2">
    <source>
        <dbReference type="SAM" id="MobiDB-lite"/>
    </source>
</evidence>
<evidence type="ECO:0000313" key="5">
    <source>
        <dbReference type="Proteomes" id="UP001519460"/>
    </source>
</evidence>
<dbReference type="Pfam" id="PF03114">
    <property type="entry name" value="BAR"/>
    <property type="match status" value="1"/>
</dbReference>
<feature type="non-terminal residue" evidence="4">
    <location>
        <position position="131"/>
    </location>
</feature>
<keyword evidence="1" id="KW-0343">GTPase activation</keyword>
<evidence type="ECO:0000259" key="3">
    <source>
        <dbReference type="Pfam" id="PF03114"/>
    </source>
</evidence>
<evidence type="ECO:0000313" key="4">
    <source>
        <dbReference type="EMBL" id="KAK7502005.1"/>
    </source>
</evidence>
<dbReference type="Proteomes" id="UP001519460">
    <property type="component" value="Unassembled WGS sequence"/>
</dbReference>